<gene>
    <name evidence="1" type="ORF">BaRGS_00038159</name>
</gene>
<dbReference type="EMBL" id="JACVVK020000603">
    <property type="protein sequence ID" value="KAK7463254.1"/>
    <property type="molecule type" value="Genomic_DNA"/>
</dbReference>
<keyword evidence="2" id="KW-1185">Reference proteome</keyword>
<dbReference type="Proteomes" id="UP001519460">
    <property type="component" value="Unassembled WGS sequence"/>
</dbReference>
<evidence type="ECO:0000313" key="2">
    <source>
        <dbReference type="Proteomes" id="UP001519460"/>
    </source>
</evidence>
<accession>A0ABD0J7L7</accession>
<sequence>MYSVCTPVAVKERFVNQTTQAIRYSEQGLQRHTAASKGTEQCHRFVFFRDEFVFHETETTGDEKEKRAFDCRANRLNPIQAQHPVKRASTESTKNPELLHRLEPLCVHCGWVGSHTGSCQPTPSWSPSEGAVQCPQQVTTTARAPWW</sequence>
<dbReference type="AlphaFoldDB" id="A0ABD0J7L7"/>
<organism evidence="1 2">
    <name type="scientific">Batillaria attramentaria</name>
    <dbReference type="NCBI Taxonomy" id="370345"/>
    <lineage>
        <taxon>Eukaryota</taxon>
        <taxon>Metazoa</taxon>
        <taxon>Spiralia</taxon>
        <taxon>Lophotrochozoa</taxon>
        <taxon>Mollusca</taxon>
        <taxon>Gastropoda</taxon>
        <taxon>Caenogastropoda</taxon>
        <taxon>Sorbeoconcha</taxon>
        <taxon>Cerithioidea</taxon>
        <taxon>Batillariidae</taxon>
        <taxon>Batillaria</taxon>
    </lineage>
</organism>
<comment type="caution">
    <text evidence="1">The sequence shown here is derived from an EMBL/GenBank/DDBJ whole genome shotgun (WGS) entry which is preliminary data.</text>
</comment>
<reference evidence="1 2" key="1">
    <citation type="journal article" date="2023" name="Sci. Data">
        <title>Genome assembly of the Korean intertidal mud-creeper Batillaria attramentaria.</title>
        <authorList>
            <person name="Patra A.K."/>
            <person name="Ho P.T."/>
            <person name="Jun S."/>
            <person name="Lee S.J."/>
            <person name="Kim Y."/>
            <person name="Won Y.J."/>
        </authorList>
    </citation>
    <scope>NUCLEOTIDE SEQUENCE [LARGE SCALE GENOMIC DNA]</scope>
    <source>
        <strain evidence="1">Wonlab-2016</strain>
    </source>
</reference>
<name>A0ABD0J7L7_9CAEN</name>
<evidence type="ECO:0000313" key="1">
    <source>
        <dbReference type="EMBL" id="KAK7463254.1"/>
    </source>
</evidence>
<protein>
    <submittedName>
        <fullName evidence="1">Uncharacterized protein</fullName>
    </submittedName>
</protein>
<proteinExistence type="predicted"/>